<keyword evidence="3" id="KW-1185">Reference proteome</keyword>
<dbReference type="OrthoDB" id="6754754at2759"/>
<feature type="non-terminal residue" evidence="2">
    <location>
        <position position="95"/>
    </location>
</feature>
<evidence type="ECO:0000313" key="3">
    <source>
        <dbReference type="Proteomes" id="UP000410492"/>
    </source>
</evidence>
<name>A0A653D1R4_CALMS</name>
<reference evidence="2 3" key="1">
    <citation type="submission" date="2019-01" db="EMBL/GenBank/DDBJ databases">
        <authorList>
            <person name="Sayadi A."/>
        </authorList>
    </citation>
    <scope>NUCLEOTIDE SEQUENCE [LARGE SCALE GENOMIC DNA]</scope>
</reference>
<protein>
    <submittedName>
        <fullName evidence="2">Uncharacterized protein</fullName>
    </submittedName>
</protein>
<dbReference type="AlphaFoldDB" id="A0A653D1R4"/>
<gene>
    <name evidence="2" type="ORF">CALMAC_LOCUS13269</name>
</gene>
<evidence type="ECO:0000313" key="2">
    <source>
        <dbReference type="EMBL" id="VEN53479.1"/>
    </source>
</evidence>
<organism evidence="2 3">
    <name type="scientific">Callosobruchus maculatus</name>
    <name type="common">Southern cowpea weevil</name>
    <name type="synonym">Pulse bruchid</name>
    <dbReference type="NCBI Taxonomy" id="64391"/>
    <lineage>
        <taxon>Eukaryota</taxon>
        <taxon>Metazoa</taxon>
        <taxon>Ecdysozoa</taxon>
        <taxon>Arthropoda</taxon>
        <taxon>Hexapoda</taxon>
        <taxon>Insecta</taxon>
        <taxon>Pterygota</taxon>
        <taxon>Neoptera</taxon>
        <taxon>Endopterygota</taxon>
        <taxon>Coleoptera</taxon>
        <taxon>Polyphaga</taxon>
        <taxon>Cucujiformia</taxon>
        <taxon>Chrysomeloidea</taxon>
        <taxon>Chrysomelidae</taxon>
        <taxon>Bruchinae</taxon>
        <taxon>Bruchini</taxon>
        <taxon>Callosobruchus</taxon>
    </lineage>
</organism>
<evidence type="ECO:0000256" key="1">
    <source>
        <dbReference type="SAM" id="MobiDB-lite"/>
    </source>
</evidence>
<sequence>MSSAAVGTHHSGVGPLSLMSCVRESSPLQDFDSDNEKNVVTSNKRRFWNPKKWFRRKSSKVSNEAATVETVETGKDALRSRSTSELSVVDEGRRR</sequence>
<feature type="region of interest" description="Disordered" evidence="1">
    <location>
        <begin position="66"/>
        <end position="95"/>
    </location>
</feature>
<accession>A0A653D1R4</accession>
<dbReference type="EMBL" id="CAACVG010009529">
    <property type="protein sequence ID" value="VEN53479.1"/>
    <property type="molecule type" value="Genomic_DNA"/>
</dbReference>
<dbReference type="Proteomes" id="UP000410492">
    <property type="component" value="Unassembled WGS sequence"/>
</dbReference>
<proteinExistence type="predicted"/>